<keyword evidence="8 25" id="KW-0349">Heme</keyword>
<dbReference type="PANTHER" id="PTHR24279:SF3">
    <property type="entry name" value="CHOLESTEROL SIDE-CHAIN CLEAVAGE ENZYME, MITOCHONDRIAL"/>
    <property type="match status" value="1"/>
</dbReference>
<evidence type="ECO:0000313" key="26">
    <source>
        <dbReference type="EMBL" id="KAJ8934194.1"/>
    </source>
</evidence>
<organism evidence="26 27">
    <name type="scientific">Rhamnusium bicolor</name>
    <dbReference type="NCBI Taxonomy" id="1586634"/>
    <lineage>
        <taxon>Eukaryota</taxon>
        <taxon>Metazoa</taxon>
        <taxon>Ecdysozoa</taxon>
        <taxon>Arthropoda</taxon>
        <taxon>Hexapoda</taxon>
        <taxon>Insecta</taxon>
        <taxon>Pterygota</taxon>
        <taxon>Neoptera</taxon>
        <taxon>Endopterygota</taxon>
        <taxon>Coleoptera</taxon>
        <taxon>Polyphaga</taxon>
        <taxon>Cucujiformia</taxon>
        <taxon>Chrysomeloidea</taxon>
        <taxon>Cerambycidae</taxon>
        <taxon>Lepturinae</taxon>
        <taxon>Rhagiini</taxon>
        <taxon>Rhamnusium</taxon>
    </lineage>
</organism>
<dbReference type="Proteomes" id="UP001162156">
    <property type="component" value="Unassembled WGS sequence"/>
</dbReference>
<evidence type="ECO:0000256" key="1">
    <source>
        <dbReference type="ARBA" id="ARBA00001971"/>
    </source>
</evidence>
<sequence>MQEENIDQPDIDRIVADLILGAGDTTTLTMEWVLYLVSKNKEVQQKLRQNDETYLRNVLRETLRLYPVVPFLNRILPNNAIISGYNIPAGTTMFLTIYTSGRDPKYFKNPEQFLPDRWLRDNTHSTVILQKASLPFAVGVRSCVGKKIAETQVMTTLSKIVNKFYVELCNVREIKIDLQMISKPSEELRLKFHKI</sequence>
<evidence type="ECO:0000256" key="21">
    <source>
        <dbReference type="ARBA" id="ARBA00030343"/>
    </source>
</evidence>
<keyword evidence="17" id="KW-0472">Membrane</keyword>
<dbReference type="SUPFAM" id="SSF48264">
    <property type="entry name" value="Cytochrome P450"/>
    <property type="match status" value="1"/>
</dbReference>
<keyword evidence="9 25" id="KW-0479">Metal-binding</keyword>
<evidence type="ECO:0000256" key="4">
    <source>
        <dbReference type="ARBA" id="ARBA00010617"/>
    </source>
</evidence>
<evidence type="ECO:0000256" key="8">
    <source>
        <dbReference type="ARBA" id="ARBA00022617"/>
    </source>
</evidence>
<evidence type="ECO:0000256" key="17">
    <source>
        <dbReference type="ARBA" id="ARBA00023136"/>
    </source>
</evidence>
<keyword evidence="16" id="KW-0496">Mitochondrion</keyword>
<dbReference type="EMBL" id="JANEYF010003759">
    <property type="protein sequence ID" value="KAJ8934194.1"/>
    <property type="molecule type" value="Genomic_DNA"/>
</dbReference>
<dbReference type="InterPro" id="IPR002401">
    <property type="entry name" value="Cyt_P450_E_grp-I"/>
</dbReference>
<name>A0AAV8X6J8_9CUCU</name>
<evidence type="ECO:0000256" key="2">
    <source>
        <dbReference type="ARBA" id="ARBA00004637"/>
    </source>
</evidence>
<comment type="cofactor">
    <cofactor evidence="1 25">
        <name>heme</name>
        <dbReference type="ChEBI" id="CHEBI:30413"/>
    </cofactor>
</comment>
<dbReference type="GO" id="GO:0034650">
    <property type="term" value="P:cortisol metabolic process"/>
    <property type="evidence" value="ECO:0007669"/>
    <property type="project" value="TreeGrafter"/>
</dbReference>
<dbReference type="GO" id="GO:0005506">
    <property type="term" value="F:iron ion binding"/>
    <property type="evidence" value="ECO:0007669"/>
    <property type="project" value="InterPro"/>
</dbReference>
<dbReference type="PANTHER" id="PTHR24279">
    <property type="entry name" value="CYTOCHROME P450"/>
    <property type="match status" value="1"/>
</dbReference>
<dbReference type="PRINTS" id="PR00385">
    <property type="entry name" value="P450"/>
</dbReference>
<keyword evidence="13 25" id="KW-0408">Iron</keyword>
<evidence type="ECO:0000256" key="7">
    <source>
        <dbReference type="ARBA" id="ARBA00022548"/>
    </source>
</evidence>
<keyword evidence="18" id="KW-1207">Sterol metabolism</keyword>
<evidence type="ECO:0000256" key="23">
    <source>
        <dbReference type="ARBA" id="ARBA00033274"/>
    </source>
</evidence>
<evidence type="ECO:0000256" key="9">
    <source>
        <dbReference type="ARBA" id="ARBA00022723"/>
    </source>
</evidence>
<accession>A0AAV8X6J8</accession>
<comment type="pathway">
    <text evidence="3">Lipid metabolism; C21-steroid hormone metabolism.</text>
</comment>
<evidence type="ECO:0000256" key="11">
    <source>
        <dbReference type="ARBA" id="ARBA00022946"/>
    </source>
</evidence>
<dbReference type="InterPro" id="IPR001128">
    <property type="entry name" value="Cyt_P450"/>
</dbReference>
<evidence type="ECO:0000256" key="14">
    <source>
        <dbReference type="ARBA" id="ARBA00023033"/>
    </source>
</evidence>
<keyword evidence="15" id="KW-0443">Lipid metabolism</keyword>
<evidence type="ECO:0000256" key="25">
    <source>
        <dbReference type="PIRSR" id="PIRSR602401-1"/>
    </source>
</evidence>
<evidence type="ECO:0000256" key="6">
    <source>
        <dbReference type="ARBA" id="ARBA00019844"/>
    </source>
</evidence>
<gene>
    <name evidence="26" type="ORF">NQ314_013511</name>
</gene>
<evidence type="ECO:0000256" key="12">
    <source>
        <dbReference type="ARBA" id="ARBA00023002"/>
    </source>
</evidence>
<evidence type="ECO:0000256" key="22">
    <source>
        <dbReference type="ARBA" id="ARBA00032666"/>
    </source>
</evidence>
<comment type="subcellular location">
    <subcellularLocation>
        <location evidence="2">Mitochondrion inner membrane</location>
        <topology evidence="2">Peripheral membrane protein</topology>
    </subcellularLocation>
</comment>
<dbReference type="Gene3D" id="1.10.630.10">
    <property type="entry name" value="Cytochrome P450"/>
    <property type="match status" value="1"/>
</dbReference>
<proteinExistence type="inferred from homology"/>
<keyword evidence="10" id="KW-0999">Mitochondrion inner membrane</keyword>
<dbReference type="GO" id="GO:0006700">
    <property type="term" value="P:C21-steroid hormone biosynthetic process"/>
    <property type="evidence" value="ECO:0007669"/>
    <property type="project" value="TreeGrafter"/>
</dbReference>
<dbReference type="GO" id="GO:0008386">
    <property type="term" value="F:cholesterol monooxygenase (side-chain-cleaving) activity"/>
    <property type="evidence" value="ECO:0007669"/>
    <property type="project" value="UniProtKB-EC"/>
</dbReference>
<protein>
    <recommendedName>
        <fullName evidence="6">Cholesterol side-chain cleavage enzyme, mitochondrial</fullName>
        <ecNumber evidence="5">1.14.15.6</ecNumber>
    </recommendedName>
    <alternativeName>
        <fullName evidence="21">CYPXIA1</fullName>
    </alternativeName>
    <alternativeName>
        <fullName evidence="23">Cholesterol desmolase</fullName>
    </alternativeName>
    <alternativeName>
        <fullName evidence="22">Cytochrome P450 11A1</fullName>
    </alternativeName>
    <alternativeName>
        <fullName evidence="24">Cytochrome P450(scc)</fullName>
    </alternativeName>
</protein>
<evidence type="ECO:0000256" key="5">
    <source>
        <dbReference type="ARBA" id="ARBA00012764"/>
    </source>
</evidence>
<dbReference type="GO" id="GO:0005743">
    <property type="term" value="C:mitochondrial inner membrane"/>
    <property type="evidence" value="ECO:0007669"/>
    <property type="project" value="UniProtKB-SubCell"/>
</dbReference>
<dbReference type="GO" id="GO:0008203">
    <property type="term" value="P:cholesterol metabolic process"/>
    <property type="evidence" value="ECO:0007669"/>
    <property type="project" value="UniProtKB-KW"/>
</dbReference>
<dbReference type="PRINTS" id="PR00463">
    <property type="entry name" value="EP450I"/>
</dbReference>
<feature type="binding site" description="axial binding residue" evidence="25">
    <location>
        <position position="143"/>
    </location>
    <ligand>
        <name>heme</name>
        <dbReference type="ChEBI" id="CHEBI:30413"/>
    </ligand>
    <ligandPart>
        <name>Fe</name>
        <dbReference type="ChEBI" id="CHEBI:18248"/>
    </ligandPart>
</feature>
<dbReference type="Pfam" id="PF00067">
    <property type="entry name" value="p450"/>
    <property type="match status" value="1"/>
</dbReference>
<dbReference type="GO" id="GO:0071375">
    <property type="term" value="P:cellular response to peptide hormone stimulus"/>
    <property type="evidence" value="ECO:0007669"/>
    <property type="project" value="TreeGrafter"/>
</dbReference>
<keyword evidence="19" id="KW-0753">Steroid metabolism</keyword>
<evidence type="ECO:0000313" key="27">
    <source>
        <dbReference type="Proteomes" id="UP001162156"/>
    </source>
</evidence>
<keyword evidence="14" id="KW-0503">Monooxygenase</keyword>
<keyword evidence="20" id="KW-0755">Steroidogenesis</keyword>
<evidence type="ECO:0000256" key="16">
    <source>
        <dbReference type="ARBA" id="ARBA00023128"/>
    </source>
</evidence>
<evidence type="ECO:0000256" key="20">
    <source>
        <dbReference type="ARBA" id="ARBA00023250"/>
    </source>
</evidence>
<dbReference type="GO" id="GO:0006704">
    <property type="term" value="P:glucocorticoid biosynthetic process"/>
    <property type="evidence" value="ECO:0007669"/>
    <property type="project" value="TreeGrafter"/>
</dbReference>
<dbReference type="EC" id="1.14.15.6" evidence="5"/>
<reference evidence="26" key="1">
    <citation type="journal article" date="2023" name="Insect Mol. Biol.">
        <title>Genome sequencing provides insights into the evolution of gene families encoding plant cell wall-degrading enzymes in longhorned beetles.</title>
        <authorList>
            <person name="Shin N.R."/>
            <person name="Okamura Y."/>
            <person name="Kirsch R."/>
            <person name="Pauchet Y."/>
        </authorList>
    </citation>
    <scope>NUCLEOTIDE SEQUENCE</scope>
    <source>
        <strain evidence="26">RBIC_L_NR</strain>
    </source>
</reference>
<evidence type="ECO:0000256" key="13">
    <source>
        <dbReference type="ARBA" id="ARBA00023004"/>
    </source>
</evidence>
<evidence type="ECO:0000256" key="15">
    <source>
        <dbReference type="ARBA" id="ARBA00023098"/>
    </source>
</evidence>
<dbReference type="InterPro" id="IPR036396">
    <property type="entry name" value="Cyt_P450_sf"/>
</dbReference>
<dbReference type="GO" id="GO:0020037">
    <property type="term" value="F:heme binding"/>
    <property type="evidence" value="ECO:0007669"/>
    <property type="project" value="InterPro"/>
</dbReference>
<evidence type="ECO:0000256" key="24">
    <source>
        <dbReference type="ARBA" id="ARBA00033394"/>
    </source>
</evidence>
<comment type="caution">
    <text evidence="26">The sequence shown here is derived from an EMBL/GenBank/DDBJ whole genome shotgun (WGS) entry which is preliminary data.</text>
</comment>
<evidence type="ECO:0000256" key="18">
    <source>
        <dbReference type="ARBA" id="ARBA00023166"/>
    </source>
</evidence>
<keyword evidence="12" id="KW-0560">Oxidoreductase</keyword>
<evidence type="ECO:0000256" key="19">
    <source>
        <dbReference type="ARBA" id="ARBA00023221"/>
    </source>
</evidence>
<keyword evidence="27" id="KW-1185">Reference proteome</keyword>
<evidence type="ECO:0000256" key="3">
    <source>
        <dbReference type="ARBA" id="ARBA00005108"/>
    </source>
</evidence>
<keyword evidence="7" id="KW-0153">Cholesterol metabolism</keyword>
<dbReference type="InterPro" id="IPR050479">
    <property type="entry name" value="CYP11_CYP27_families"/>
</dbReference>
<dbReference type="AlphaFoldDB" id="A0AAV8X6J8"/>
<comment type="similarity">
    <text evidence="4">Belongs to the cytochrome P450 family.</text>
</comment>
<keyword evidence="11" id="KW-0809">Transit peptide</keyword>
<evidence type="ECO:0000256" key="10">
    <source>
        <dbReference type="ARBA" id="ARBA00022792"/>
    </source>
</evidence>